<sequence>MEFFESGPTHGLLPQRRRRRKRAEEVEGLDLDRNITQRLMKSVLRARKMSDFPDPIQVEHFLKAFSQESSKNCQQNSLNKTKLNYSSPRLTEMEDVVGVILSSSSDRRLKRENLIRLQDQATELFDTLKHELIAQVEDIYDDEDEDDDDRTIDSFSLDELSLTHIPNQTLVARALAGWFVANEASPKLFGVHSFGLVCLQMLCSELRV</sequence>
<reference evidence="1 2" key="1">
    <citation type="submission" date="2015-08" db="EMBL/GenBank/DDBJ databases">
        <title>Next Generation Sequencing and Analysis of the Genome of Puccinia sorghi L Schw, the Causal Agent of Maize Common Rust.</title>
        <authorList>
            <person name="Rochi L."/>
            <person name="Burguener G."/>
            <person name="Darino M."/>
            <person name="Turjanski A."/>
            <person name="Kreff E."/>
            <person name="Dieguez M.J."/>
            <person name="Sacco F."/>
        </authorList>
    </citation>
    <scope>NUCLEOTIDE SEQUENCE [LARGE SCALE GENOMIC DNA]</scope>
    <source>
        <strain evidence="1 2">RO10H11247</strain>
    </source>
</reference>
<evidence type="ECO:0000313" key="2">
    <source>
        <dbReference type="Proteomes" id="UP000037035"/>
    </source>
</evidence>
<dbReference type="AlphaFoldDB" id="A0A0L6UIC2"/>
<dbReference type="OrthoDB" id="10484791at2759"/>
<dbReference type="EMBL" id="LAVV01011251">
    <property type="protein sequence ID" value="KNZ48007.1"/>
    <property type="molecule type" value="Genomic_DNA"/>
</dbReference>
<proteinExistence type="predicted"/>
<dbReference type="STRING" id="27349.A0A0L6UIC2"/>
<organism evidence="1 2">
    <name type="scientific">Puccinia sorghi</name>
    <dbReference type="NCBI Taxonomy" id="27349"/>
    <lineage>
        <taxon>Eukaryota</taxon>
        <taxon>Fungi</taxon>
        <taxon>Dikarya</taxon>
        <taxon>Basidiomycota</taxon>
        <taxon>Pucciniomycotina</taxon>
        <taxon>Pucciniomycetes</taxon>
        <taxon>Pucciniales</taxon>
        <taxon>Pucciniaceae</taxon>
        <taxon>Puccinia</taxon>
    </lineage>
</organism>
<comment type="caution">
    <text evidence="1">The sequence shown here is derived from an EMBL/GenBank/DDBJ whole genome shotgun (WGS) entry which is preliminary data.</text>
</comment>
<gene>
    <name evidence="1" type="ORF">VP01_597g6</name>
</gene>
<keyword evidence="2" id="KW-1185">Reference proteome</keyword>
<evidence type="ECO:0000313" key="1">
    <source>
        <dbReference type="EMBL" id="KNZ48007.1"/>
    </source>
</evidence>
<dbReference type="Proteomes" id="UP000037035">
    <property type="component" value="Unassembled WGS sequence"/>
</dbReference>
<dbReference type="VEuPathDB" id="FungiDB:VP01_597g6"/>
<protein>
    <submittedName>
        <fullName evidence="1">Uncharacterized protein</fullName>
    </submittedName>
</protein>
<name>A0A0L6UIC2_9BASI</name>
<accession>A0A0L6UIC2</accession>